<feature type="domain" description="Peptidase S1" evidence="4">
    <location>
        <begin position="32"/>
        <end position="378"/>
    </location>
</feature>
<reference evidence="6" key="1">
    <citation type="submission" date="2019-12" db="UniProtKB">
        <authorList>
            <consortium name="WormBaseParasite"/>
        </authorList>
    </citation>
    <scope>IDENTIFICATION</scope>
</reference>
<feature type="chain" id="PRO_5024460776" evidence="3">
    <location>
        <begin position="18"/>
        <end position="1175"/>
    </location>
</feature>
<name>A0A5S6QR65_TRIMR</name>
<evidence type="ECO:0000256" key="3">
    <source>
        <dbReference type="SAM" id="SignalP"/>
    </source>
</evidence>
<proteinExistence type="predicted"/>
<dbReference type="AlphaFoldDB" id="A0A5S6QR65"/>
<dbReference type="STRING" id="70415.A0A5S6QR65"/>
<accession>A0A5S6QR65</accession>
<dbReference type="GO" id="GO:0006508">
    <property type="term" value="P:proteolysis"/>
    <property type="evidence" value="ECO:0007669"/>
    <property type="project" value="InterPro"/>
</dbReference>
<dbReference type="Proteomes" id="UP000046395">
    <property type="component" value="Unassembled WGS sequence"/>
</dbReference>
<dbReference type="PANTHER" id="PTHR24250:SF27">
    <property type="entry name" value="ELASTASE 2 LIKE"/>
    <property type="match status" value="1"/>
</dbReference>
<dbReference type="SMART" id="SM00020">
    <property type="entry name" value="Tryp_SPc"/>
    <property type="match status" value="1"/>
</dbReference>
<protein>
    <submittedName>
        <fullName evidence="6">Peptidase S1 domain-containing protein</fullName>
    </submittedName>
</protein>
<dbReference type="InterPro" id="IPR043504">
    <property type="entry name" value="Peptidase_S1_PA_chymotrypsin"/>
</dbReference>
<dbReference type="InterPro" id="IPR001254">
    <property type="entry name" value="Trypsin_dom"/>
</dbReference>
<evidence type="ECO:0000313" key="6">
    <source>
        <dbReference type="WBParaSite" id="TMUE_2000009720.1"/>
    </source>
</evidence>
<dbReference type="Pfam" id="PF00089">
    <property type="entry name" value="Trypsin"/>
    <property type="match status" value="3"/>
</dbReference>
<feature type="region of interest" description="Disordered" evidence="2">
    <location>
        <begin position="621"/>
        <end position="706"/>
    </location>
</feature>
<organism evidence="5 6">
    <name type="scientific">Trichuris muris</name>
    <name type="common">Mouse whipworm</name>
    <dbReference type="NCBI Taxonomy" id="70415"/>
    <lineage>
        <taxon>Eukaryota</taxon>
        <taxon>Metazoa</taxon>
        <taxon>Ecdysozoa</taxon>
        <taxon>Nematoda</taxon>
        <taxon>Enoplea</taxon>
        <taxon>Dorylaimia</taxon>
        <taxon>Trichinellida</taxon>
        <taxon>Trichuridae</taxon>
        <taxon>Trichuris</taxon>
    </lineage>
</organism>
<feature type="region of interest" description="Disordered" evidence="2">
    <location>
        <begin position="289"/>
        <end position="352"/>
    </location>
</feature>
<keyword evidence="5" id="KW-1185">Reference proteome</keyword>
<dbReference type="InterPro" id="IPR009003">
    <property type="entry name" value="Peptidase_S1_PA"/>
</dbReference>
<feature type="compositionally biased region" description="Low complexity" evidence="2">
    <location>
        <begin position="289"/>
        <end position="305"/>
    </location>
</feature>
<feature type="region of interest" description="Disordered" evidence="2">
    <location>
        <begin position="732"/>
        <end position="766"/>
    </location>
</feature>
<dbReference type="GO" id="GO:0004252">
    <property type="term" value="F:serine-type endopeptidase activity"/>
    <property type="evidence" value="ECO:0007669"/>
    <property type="project" value="InterPro"/>
</dbReference>
<evidence type="ECO:0000256" key="2">
    <source>
        <dbReference type="SAM" id="MobiDB-lite"/>
    </source>
</evidence>
<dbReference type="Gene3D" id="2.40.10.10">
    <property type="entry name" value="Trypsin-like serine proteases"/>
    <property type="match status" value="3"/>
</dbReference>
<dbReference type="PROSITE" id="PS50240">
    <property type="entry name" value="TRYPSIN_DOM"/>
    <property type="match status" value="1"/>
</dbReference>
<evidence type="ECO:0000313" key="5">
    <source>
        <dbReference type="Proteomes" id="UP000046395"/>
    </source>
</evidence>
<dbReference type="PANTHER" id="PTHR24250">
    <property type="entry name" value="CHYMOTRYPSIN-RELATED"/>
    <property type="match status" value="1"/>
</dbReference>
<dbReference type="WBParaSite" id="TMUE_2000009720.1">
    <property type="protein sequence ID" value="TMUE_2000009720.1"/>
    <property type="gene ID" value="WBGene00300712"/>
</dbReference>
<dbReference type="SUPFAM" id="SSF50494">
    <property type="entry name" value="Trypsin-like serine proteases"/>
    <property type="match status" value="3"/>
</dbReference>
<feature type="compositionally biased region" description="Low complexity" evidence="2">
    <location>
        <begin position="675"/>
        <end position="689"/>
    </location>
</feature>
<feature type="signal peptide" evidence="3">
    <location>
        <begin position="1"/>
        <end position="17"/>
    </location>
</feature>
<sequence length="1175" mass="127734">MVYRYCWTILLLPLSIAFMQQEPTSPCGIPSVYGGQSIQAYLNNTSEKLVLPWTVAIKNTIGTFKCLGSIIPDIRPVDKQSNSSTLILTAGSCFRRSLKKNWGSPSHYKVYAGLDRVRLFLNDGVKTKPVAIRIMPYNAVNENIWNGVAMVTLKKPIVFNKYISPVCLASSNALPADASVCFVSTYHKRKLDEENVRMVLGSTCKFGQFPELANLNGLCSHHERADTEKSLGGPLVCLVNGRAVQYGVYLSQLVTKKALSSHKQALHFYGHVSAVTDTDPSTASKIIQLGSISQSSKQSSSSGGSESKGKEDCTPPPATTPGPGPVKPTPPHCGKPTKPNQVTPPSKPAPVICGDTSSFGRQAESYVIGNDAQDVLPWNVIITTRITGSTRCIGSLVHRGDEQQIVNGSDVVITAADCFSRYTHASESGKSKLRVYAGTPRFSRFRRRGVKSKIASVRLYGLPWGEKQTRPGIAILKLERPLFRKDNVAPVCLAPQGAVPPPYASCYVTHYDKRENSIDEEVVILTRNARCLAAAEEKPNGADYRGICAMDESKKHYVQLGSPLVCIVKGRVYQYGVYLNQLSLKINDRVKQHLGFYTEINIVHDIFAGKQVKTLGERVPHQPVAKPQQPDHPLSSSSSSSEETNRLPVQHVPEVLPSYPSHPLPTIKPVDESLSKSSSDSASEITATSDEQTTDAESHEESVESHQSLLTIRLYVKVIKPWLPNWKIKDNRKPAVRPENSSGLESSEVWKPRPLPPRPSGPGSVICPIPGQRPVEPLPGSLPNNVDGIQICPLPGSNTNAVPLPTPLPNAEYPSSSLENVGKVILPSLPKYDMSNKTIATHEHILVRDKVIGEGAIAGGVTSGFASIGMAGEMHSLLPGKSSGEIVGNDMTSEIPGVSGSFATGSSAMGNSGGHLDQQLSRLPGASGVHILIVSGSSIETLCTGTLYVRTGEIYSDEVVTASRCVKSMTADKYRVYIGSLLPRKMAVDQLNKTFIEVGGIFTTPFYAEYNELKEMGMTVLKLKHRVKVVQGVQSFPLPYSTTLASPKMECYISGVCQHGMPVRVAYQLLSPTECANRLGKEFLPNTMYCGVGQKEILQYPVGSPLLCQSAGEWTQFGIYDHTVRTAAVRRVDNKEVPEQNELALFMKLEGGDVARVQERQTMLPTVQSVPICIL</sequence>
<evidence type="ECO:0000256" key="1">
    <source>
        <dbReference type="ARBA" id="ARBA00023157"/>
    </source>
</evidence>
<evidence type="ECO:0000259" key="4">
    <source>
        <dbReference type="PROSITE" id="PS50240"/>
    </source>
</evidence>
<feature type="compositionally biased region" description="Pro residues" evidence="2">
    <location>
        <begin position="314"/>
        <end position="333"/>
    </location>
</feature>
<keyword evidence="1" id="KW-1015">Disulfide bond</keyword>
<keyword evidence="3" id="KW-0732">Signal</keyword>